<dbReference type="SMART" id="SM00292">
    <property type="entry name" value="BRCT"/>
    <property type="match status" value="3"/>
</dbReference>
<dbReference type="CDD" id="cd18432">
    <property type="entry name" value="BRCT_PAXIP1_rpt6_like"/>
    <property type="match status" value="1"/>
</dbReference>
<dbReference type="InterPro" id="IPR053036">
    <property type="entry name" value="CellCycle_DNARepair_Reg"/>
</dbReference>
<name>A0AAF0EN65_9BASI</name>
<reference evidence="3" key="1">
    <citation type="submission" date="2023-03" db="EMBL/GenBank/DDBJ databases">
        <title>Mating type loci evolution in Malassezia.</title>
        <authorList>
            <person name="Coelho M.A."/>
        </authorList>
    </citation>
    <scope>NUCLEOTIDE SEQUENCE</scope>
    <source>
        <strain evidence="3">CBS 11721</strain>
    </source>
</reference>
<evidence type="ECO:0000313" key="3">
    <source>
        <dbReference type="EMBL" id="WFD33426.1"/>
    </source>
</evidence>
<feature type="compositionally biased region" description="Low complexity" evidence="1">
    <location>
        <begin position="499"/>
        <end position="511"/>
    </location>
</feature>
<protein>
    <submittedName>
        <fullName evidence="3">Regulator of Ty1 Transposition</fullName>
    </submittedName>
</protein>
<accession>A0AAF0EN65</accession>
<dbReference type="AlphaFoldDB" id="A0AAF0EN65"/>
<keyword evidence="4" id="KW-1185">Reference proteome</keyword>
<dbReference type="InterPro" id="IPR001357">
    <property type="entry name" value="BRCT_dom"/>
</dbReference>
<organism evidence="3 4">
    <name type="scientific">Malassezia cuniculi</name>
    <dbReference type="NCBI Taxonomy" id="948313"/>
    <lineage>
        <taxon>Eukaryota</taxon>
        <taxon>Fungi</taxon>
        <taxon>Dikarya</taxon>
        <taxon>Basidiomycota</taxon>
        <taxon>Ustilaginomycotina</taxon>
        <taxon>Malasseziomycetes</taxon>
        <taxon>Malasseziales</taxon>
        <taxon>Malasseziaceae</taxon>
        <taxon>Malassezia</taxon>
    </lineage>
</organism>
<dbReference type="GO" id="GO:0005634">
    <property type="term" value="C:nucleus"/>
    <property type="evidence" value="ECO:0007669"/>
    <property type="project" value="TreeGrafter"/>
</dbReference>
<dbReference type="Pfam" id="PF12738">
    <property type="entry name" value="PTCB-BRCT"/>
    <property type="match status" value="1"/>
</dbReference>
<sequence>MIFSGVVVTCAGLSEHDAELISAAVASLGGGFKMSLCAEVTHVIALSLDTSKVIALRQYPTINIPVVAPHWINDCFSLRRRIPIDDYVFNLTKNETPNCLRASWEPRAVREHASTAQRSDAVLEGRRVLLARDIHGGALEGHAELRSVADSVVAAGGSLVDAPRDDASAAAAVSGADIVVTRFRDSAECRAAIAANVTVGSLMWLISVLTSGVITAPRDRLLHFPYPKEAIPGFDTELITITRYTGKDRAYLKDLIAKMGGTFTPDLTPRNTVCVALEPEGDKVTKAHEWNIPVVNHTWLEACFATWKKHHLVQRQYISFPGAAQLRSVLGQVPVDDLSIARFAGMPAPSHTMPDTADESTLVDDIGLEAKQEPAEAGEGRGVVEGGPMEVYEEKHLETHRDTHEEAPGEAPEEAEEAPEEAHKEAEEAPAETYNAVAGGERGSHNHIVEQFDQDPLTGQVEGGGGASEPVNVKAPDTNQVEEAPPAEAADSNPAQDLPAEAPHEASPAAEQPHSPTPPAGQDTSQEMESRDSEPNEHVEPIEPKTEGARGTRRRRETSETPHKRVRPTLVIATTSVEVSTSDARALHALHIRRTDNISEATHLVAENLTRTEKMLCAIARGTVQIVTYDWIREMVQKHQIVDAAPYALHDAQKEAQWGMRLDEALARAQKHPGKLLDGHTFYYTRGVVPSGNVLRRVIEAAGGTAILATGTAPARAIASSGATTHLVSCMNDKAAASKIVAQHAKIAEREGLPLCGHPNIS</sequence>
<proteinExistence type="predicted"/>
<dbReference type="GO" id="GO:0035361">
    <property type="term" value="C:Cul8-RING ubiquitin ligase complex"/>
    <property type="evidence" value="ECO:0007669"/>
    <property type="project" value="TreeGrafter"/>
</dbReference>
<dbReference type="PANTHER" id="PTHR47667:SF1">
    <property type="entry name" value="REGULATOR OF TY1 TRANSPOSITION PROTEIN 107"/>
    <property type="match status" value="1"/>
</dbReference>
<dbReference type="Gene3D" id="3.40.50.10190">
    <property type="entry name" value="BRCT domain"/>
    <property type="match status" value="4"/>
</dbReference>
<dbReference type="EMBL" id="CP119877">
    <property type="protein sequence ID" value="WFD33426.1"/>
    <property type="molecule type" value="Genomic_DNA"/>
</dbReference>
<dbReference type="GO" id="GO:0006302">
    <property type="term" value="P:double-strand break repair"/>
    <property type="evidence" value="ECO:0007669"/>
    <property type="project" value="TreeGrafter"/>
</dbReference>
<feature type="domain" description="BRCT" evidence="2">
    <location>
        <begin position="229"/>
        <end position="304"/>
    </location>
</feature>
<dbReference type="InterPro" id="IPR036420">
    <property type="entry name" value="BRCT_dom_sf"/>
</dbReference>
<dbReference type="Proteomes" id="UP001219933">
    <property type="component" value="Chromosome 1"/>
</dbReference>
<gene>
    <name evidence="3" type="primary">ESC4</name>
    <name evidence="3" type="ORF">MCUN1_000239</name>
</gene>
<evidence type="ECO:0000313" key="4">
    <source>
        <dbReference type="Proteomes" id="UP001219933"/>
    </source>
</evidence>
<feature type="region of interest" description="Disordered" evidence="1">
    <location>
        <begin position="398"/>
        <end position="431"/>
    </location>
</feature>
<dbReference type="PROSITE" id="PS50172">
    <property type="entry name" value="BRCT"/>
    <property type="match status" value="3"/>
</dbReference>
<feature type="region of interest" description="Disordered" evidence="1">
    <location>
        <begin position="479"/>
        <end position="568"/>
    </location>
</feature>
<dbReference type="Pfam" id="PF00533">
    <property type="entry name" value="BRCT"/>
    <property type="match status" value="1"/>
</dbReference>
<feature type="domain" description="BRCT" evidence="2">
    <location>
        <begin position="1"/>
        <end position="89"/>
    </location>
</feature>
<feature type="domain" description="BRCT" evidence="2">
    <location>
        <begin position="599"/>
        <end position="649"/>
    </location>
</feature>
<evidence type="ECO:0000256" key="1">
    <source>
        <dbReference type="SAM" id="MobiDB-lite"/>
    </source>
</evidence>
<dbReference type="Pfam" id="PF16770">
    <property type="entry name" value="RTT107_BRCT_5"/>
    <property type="match status" value="1"/>
</dbReference>
<evidence type="ECO:0000259" key="2">
    <source>
        <dbReference type="PROSITE" id="PS50172"/>
    </source>
</evidence>
<dbReference type="GO" id="GO:1990683">
    <property type="term" value="P:DNA double-strand break attachment to nuclear envelope"/>
    <property type="evidence" value="ECO:0007669"/>
    <property type="project" value="TreeGrafter"/>
</dbReference>
<feature type="compositionally biased region" description="Basic and acidic residues" evidence="1">
    <location>
        <begin position="528"/>
        <end position="550"/>
    </location>
</feature>
<dbReference type="PANTHER" id="PTHR47667">
    <property type="entry name" value="REGULATOR OF TY1 TRANSPOSITION PROTEIN 107"/>
    <property type="match status" value="1"/>
</dbReference>
<feature type="compositionally biased region" description="Basic and acidic residues" evidence="1">
    <location>
        <begin position="398"/>
        <end position="407"/>
    </location>
</feature>
<dbReference type="SUPFAM" id="SSF52113">
    <property type="entry name" value="BRCT domain"/>
    <property type="match status" value="3"/>
</dbReference>